<feature type="compositionally biased region" description="Low complexity" evidence="1">
    <location>
        <begin position="1107"/>
        <end position="1144"/>
    </location>
</feature>
<feature type="compositionally biased region" description="Acidic residues" evidence="1">
    <location>
        <begin position="321"/>
        <end position="339"/>
    </location>
</feature>
<accession>A0A316U1Q3</accession>
<sequence>MPRSSRPHNPPRPVSSHRLDRQDRGTSSSPLTPPAHVQARKRESQKQHTLSSTEFSATQDHIDTSSSPQATETMAATRTRSQFQSPPLSAPRHPRSNNRRKDDVRPERKASVRKEQYDLDEDDDDDEDDEDDGEERRQAIGLYEDDDESDLSDAPPVPGEEGSSAGGQLDQSDFSDDDMAAKLQAAGDGESLLGSGDSDDGQEDDEERYIIADAAKAESKANARLERLKLLEAKRAEQRRRRATNSNGNRSQFEEDAQDGDIEDLQMGDAEEDFGSLSPETMRLLGLPVLEDELFHEQEGFHSDSEPSFSDFFGSDGEGIQPDDDDELTSFDTSDEDDDISDLEDALVGEPFLAHVGAVDPAGGTSAVDLAAAMQAGVDIARQDIPLLVIEDLDGRLIYARAGDGEAVFGSDGEFEFVDSDEDDDSDDDDIGHALDARDPRWATPGWRAAGRGREDDAQVFEDDGDTTDELPDEDMPFPRLLVGSVDPRGGRTSRRARAMAAQLRRLSPNGTSAGGKRGQDSAAVPADDATSSVGSSTTPATEVDVPFPPVAESSKQGQAKANVDGAEASGSTATAVPLPPATPSAKDRSATSHASLAKSAQGSRPEMGSFMPSSSKSVHRAVIDGSSQAASPFTSKYSLQRKGLAGKRRPRRSSFSSHDTKRMRRSSLPIGSGDHFSEAVLSSPETIKTPAPLPMDLDDVVDASMLWRSGDSSDTGTGDGLDEDSNASDDTTMPSASKRTRSHTEQSSGGFGLNSNAFSRWRKIPMGAFRDQQQSLSRGRGASPVNGNSNSSAGPSRGRGRTATHQPLGNLLLQRVNSPADRRFDHSPFRRTGSHGGSLHMVVPSVSAAAQDNAGSHQHQQSFIVSPVLWPVRGTRRGSIEESDSTSITKRLDERDGGLNLRGASPFAQSSTVSDTGSRKMTKREKRERKAQRATARAAARAEKQRLREEGLASASVLGAGGEGDDATKGTGDAATLQAPPPLPRTPNLGDASGSGPRRALTPQDALSPATAMPRLRITEPSPRSSPAPPTLQQNGTAASAAAAEHDSSVATWQRNQQQQPSGAQSDTASAYLPGDTPPTKAVAVGSSTGLGGSSSANIAPRNTHPTSSSGAAPSSSSPSSATPSMAPSMSMFGPPLASPLFGAGLGGGGGQGAAHLR</sequence>
<dbReference type="OrthoDB" id="3364971at2759"/>
<feature type="compositionally biased region" description="Polar residues" evidence="1">
    <location>
        <begin position="1053"/>
        <end position="1070"/>
    </location>
</feature>
<feature type="region of interest" description="Disordered" evidence="1">
    <location>
        <begin position="1"/>
        <end position="279"/>
    </location>
</feature>
<protein>
    <submittedName>
        <fullName evidence="2">Uncharacterized protein</fullName>
    </submittedName>
</protein>
<dbReference type="STRING" id="1684307.A0A316U1Q3"/>
<feature type="region of interest" description="Disordered" evidence="1">
    <location>
        <begin position="296"/>
        <end position="339"/>
    </location>
</feature>
<feature type="compositionally biased region" description="Acidic residues" evidence="1">
    <location>
        <begin position="254"/>
        <end position="274"/>
    </location>
</feature>
<feature type="compositionally biased region" description="Acidic residues" evidence="1">
    <location>
        <begin position="197"/>
        <end position="207"/>
    </location>
</feature>
<feature type="compositionally biased region" description="Acidic residues" evidence="1">
    <location>
        <begin position="458"/>
        <end position="476"/>
    </location>
</feature>
<dbReference type="EMBL" id="KZ819332">
    <property type="protein sequence ID" value="PWN19302.1"/>
    <property type="molecule type" value="Genomic_DNA"/>
</dbReference>
<keyword evidence="3" id="KW-1185">Reference proteome</keyword>
<feature type="compositionally biased region" description="Polar residues" evidence="1">
    <location>
        <begin position="626"/>
        <end position="639"/>
    </location>
</feature>
<dbReference type="Proteomes" id="UP000245942">
    <property type="component" value="Unassembled WGS sequence"/>
</dbReference>
<reference evidence="2 3" key="1">
    <citation type="journal article" date="2018" name="Mol. Biol. Evol.">
        <title>Broad Genomic Sampling Reveals a Smut Pathogenic Ancestry of the Fungal Clade Ustilaginomycotina.</title>
        <authorList>
            <person name="Kijpornyongpan T."/>
            <person name="Mondo S.J."/>
            <person name="Barry K."/>
            <person name="Sandor L."/>
            <person name="Lee J."/>
            <person name="Lipzen A."/>
            <person name="Pangilinan J."/>
            <person name="LaButti K."/>
            <person name="Hainaut M."/>
            <person name="Henrissat B."/>
            <person name="Grigoriev I.V."/>
            <person name="Spatafora J.W."/>
            <person name="Aime M.C."/>
        </authorList>
    </citation>
    <scope>NUCLEOTIDE SEQUENCE [LARGE SCALE GENOMIC DNA]</scope>
    <source>
        <strain evidence="2 3">MCA 4718</strain>
    </source>
</reference>
<feature type="region of interest" description="Disordered" evidence="1">
    <location>
        <begin position="419"/>
        <end position="812"/>
    </location>
</feature>
<feature type="compositionally biased region" description="Polar residues" evidence="1">
    <location>
        <begin position="746"/>
        <end position="759"/>
    </location>
</feature>
<evidence type="ECO:0000313" key="2">
    <source>
        <dbReference type="EMBL" id="PWN19302.1"/>
    </source>
</evidence>
<feature type="compositionally biased region" description="Polar residues" evidence="1">
    <location>
        <begin position="530"/>
        <end position="541"/>
    </location>
</feature>
<feature type="compositionally biased region" description="Basic and acidic residues" evidence="1">
    <location>
        <begin position="941"/>
        <end position="952"/>
    </location>
</feature>
<feature type="compositionally biased region" description="Polar residues" evidence="1">
    <location>
        <begin position="908"/>
        <end position="917"/>
    </location>
</feature>
<dbReference type="AlphaFoldDB" id="A0A316U1Q3"/>
<name>A0A316U1Q3_9BASI</name>
<evidence type="ECO:0000256" key="1">
    <source>
        <dbReference type="SAM" id="MobiDB-lite"/>
    </source>
</evidence>
<organism evidence="2 3">
    <name type="scientific">Pseudomicrostroma glucosiphilum</name>
    <dbReference type="NCBI Taxonomy" id="1684307"/>
    <lineage>
        <taxon>Eukaryota</taxon>
        <taxon>Fungi</taxon>
        <taxon>Dikarya</taxon>
        <taxon>Basidiomycota</taxon>
        <taxon>Ustilaginomycotina</taxon>
        <taxon>Exobasidiomycetes</taxon>
        <taxon>Microstromatales</taxon>
        <taxon>Microstromatales incertae sedis</taxon>
        <taxon>Pseudomicrostroma</taxon>
    </lineage>
</organism>
<dbReference type="RefSeq" id="XP_025346462.1">
    <property type="nucleotide sequence ID" value="XM_025495336.1"/>
</dbReference>
<feature type="compositionally biased region" description="Polar residues" evidence="1">
    <location>
        <begin position="47"/>
        <end position="87"/>
    </location>
</feature>
<feature type="compositionally biased region" description="Low complexity" evidence="1">
    <location>
        <begin position="187"/>
        <end position="196"/>
    </location>
</feature>
<feature type="compositionally biased region" description="Basic and acidic residues" evidence="1">
    <location>
        <begin position="296"/>
        <end position="305"/>
    </location>
</feature>
<feature type="compositionally biased region" description="Gly residues" evidence="1">
    <location>
        <begin position="1145"/>
        <end position="1159"/>
    </location>
</feature>
<evidence type="ECO:0000313" key="3">
    <source>
        <dbReference type="Proteomes" id="UP000245942"/>
    </source>
</evidence>
<feature type="compositionally biased region" description="Polar residues" evidence="1">
    <location>
        <begin position="592"/>
        <end position="603"/>
    </location>
</feature>
<feature type="compositionally biased region" description="Basic residues" evidence="1">
    <location>
        <begin position="921"/>
        <end position="933"/>
    </location>
</feature>
<feature type="compositionally biased region" description="Polar residues" evidence="1">
    <location>
        <begin position="729"/>
        <end position="738"/>
    </location>
</feature>
<dbReference type="GeneID" id="37017070"/>
<feature type="compositionally biased region" description="Basic and acidic residues" evidence="1">
    <location>
        <begin position="99"/>
        <end position="117"/>
    </location>
</feature>
<feature type="region of interest" description="Disordered" evidence="1">
    <location>
        <begin position="877"/>
        <end position="1159"/>
    </location>
</feature>
<feature type="compositionally biased region" description="Polar residues" evidence="1">
    <location>
        <begin position="786"/>
        <end position="795"/>
    </location>
</feature>
<feature type="compositionally biased region" description="Basic and acidic residues" evidence="1">
    <location>
        <begin position="431"/>
        <end position="441"/>
    </location>
</feature>
<gene>
    <name evidence="2" type="ORF">BCV69DRAFT_50135</name>
</gene>
<feature type="compositionally biased region" description="Acidic residues" evidence="1">
    <location>
        <begin position="118"/>
        <end position="133"/>
    </location>
</feature>
<feature type="compositionally biased region" description="Basic and acidic residues" evidence="1">
    <location>
        <begin position="215"/>
        <end position="236"/>
    </location>
</feature>
<feature type="compositionally biased region" description="Acidic residues" evidence="1">
    <location>
        <begin position="419"/>
        <end position="430"/>
    </location>
</feature>
<proteinExistence type="predicted"/>